<reference evidence="5" key="1">
    <citation type="journal article" date="2011" name="MBio">
        <title>Novel metabolic attributes of the genus Cyanothece, comprising a group of unicellular nitrogen-fixing Cyanobacteria.</title>
        <authorList>
            <person name="Bandyopadhyay A."/>
            <person name="Elvitigala T."/>
            <person name="Welsh E."/>
            <person name="Stockel J."/>
            <person name="Liberton M."/>
            <person name="Min H."/>
            <person name="Sherman L.A."/>
            <person name="Pakrasi H.B."/>
        </authorList>
    </citation>
    <scope>NUCLEOTIDE SEQUENCE [LARGE SCALE GENOMIC DNA]</scope>
    <source>
        <strain evidence="5">PCC 7822</strain>
    </source>
</reference>
<name>E0U6I8_GLOV7</name>
<protein>
    <submittedName>
        <fullName evidence="4">Methyltransferase</fullName>
    </submittedName>
</protein>
<organism evidence="4 5">
    <name type="scientific">Gloeothece verrucosa (strain PCC 7822)</name>
    <name type="common">Cyanothece sp. (strain PCC 7822)</name>
    <dbReference type="NCBI Taxonomy" id="497965"/>
    <lineage>
        <taxon>Bacteria</taxon>
        <taxon>Bacillati</taxon>
        <taxon>Cyanobacteriota</taxon>
        <taxon>Cyanophyceae</taxon>
        <taxon>Oscillatoriophycideae</taxon>
        <taxon>Chroococcales</taxon>
        <taxon>Aphanothecaceae</taxon>
        <taxon>Gloeothece</taxon>
        <taxon>Gloeothece verrucosa</taxon>
    </lineage>
</organism>
<dbReference type="InterPro" id="IPR029063">
    <property type="entry name" value="SAM-dependent_MTases_sf"/>
</dbReference>
<dbReference type="EMBL" id="CP002198">
    <property type="protein sequence ID" value="ADN13631.1"/>
    <property type="molecule type" value="Genomic_DNA"/>
</dbReference>
<dbReference type="GO" id="GO:0008168">
    <property type="term" value="F:methyltransferase activity"/>
    <property type="evidence" value="ECO:0007669"/>
    <property type="project" value="UniProtKB-KW"/>
</dbReference>
<proteinExistence type="predicted"/>
<accession>E0U6I8</accession>
<dbReference type="GO" id="GO:0032259">
    <property type="term" value="P:methylation"/>
    <property type="evidence" value="ECO:0007669"/>
    <property type="project" value="UniProtKB-KW"/>
</dbReference>
<evidence type="ECO:0000313" key="5">
    <source>
        <dbReference type="Proteomes" id="UP000008206"/>
    </source>
</evidence>
<dbReference type="eggNOG" id="COG4301">
    <property type="taxonomic scope" value="Bacteria"/>
</dbReference>
<keyword evidence="5" id="KW-1185">Reference proteome</keyword>
<dbReference type="NCBIfam" id="TIGR03438">
    <property type="entry name" value="egtD_ergothio"/>
    <property type="match status" value="1"/>
</dbReference>
<dbReference type="AlphaFoldDB" id="E0U6I8"/>
<feature type="domain" description="Histidine-specific methyltransferase SAM-dependent" evidence="3">
    <location>
        <begin position="44"/>
        <end position="346"/>
    </location>
</feature>
<dbReference type="HOGENOM" id="CLU_049766_1_0_3"/>
<dbReference type="Gene3D" id="3.40.50.150">
    <property type="entry name" value="Vaccinia Virus protein VP39"/>
    <property type="match status" value="1"/>
</dbReference>
<sequence>MSILQNTPNSVTSIATKQQSETNARLHIDYLLEPSISQIIDDGRDVIQGLMQPHKSLPPRYFYDAQGSELFEKICELPEYYPTRTEAAILQQHGMSIAKCTGISEIVELGSGSSTKTRLLLDAYQALGYPLRYLPIDVSASILKDSAKQLLTDYPGLQIHGLVSTYELALQQLTPSPLGKRMICFLGSTLGNMNQQECDLFFSQITSALEEGDYFLLGIDLQKPVDILEAAYNDRQRVTAEFNLNILRHLNWRFGGNFDLNLFEHRAFYNQSQAQIEMHLVCQHSHQVCLDALDLTVSFTKGETILTEISRKFDLQQMQQDLKNKGLKPLQSWSDPKHWFGLILCQF</sequence>
<evidence type="ECO:0000256" key="2">
    <source>
        <dbReference type="ARBA" id="ARBA00022679"/>
    </source>
</evidence>
<dbReference type="Pfam" id="PF10017">
    <property type="entry name" value="Methyltransf_33"/>
    <property type="match status" value="1"/>
</dbReference>
<dbReference type="PIRSF" id="PIRSF018005">
    <property type="entry name" value="UCP018005"/>
    <property type="match status" value="1"/>
</dbReference>
<dbReference type="Proteomes" id="UP000008206">
    <property type="component" value="Chromosome"/>
</dbReference>
<dbReference type="PANTHER" id="PTHR43397:SF1">
    <property type="entry name" value="ERGOTHIONEINE BIOSYNTHESIS PROTEIN 1"/>
    <property type="match status" value="1"/>
</dbReference>
<dbReference type="InterPro" id="IPR035094">
    <property type="entry name" value="EgtD"/>
</dbReference>
<dbReference type="InterPro" id="IPR017804">
    <property type="entry name" value="MeTrfase_EgtD-like"/>
</dbReference>
<dbReference type="PANTHER" id="PTHR43397">
    <property type="entry name" value="ERGOTHIONEINE BIOSYNTHESIS PROTEIN 1"/>
    <property type="match status" value="1"/>
</dbReference>
<dbReference type="InterPro" id="IPR019257">
    <property type="entry name" value="MeTrfase_dom"/>
</dbReference>
<gene>
    <name evidence="4" type="ordered locus">Cyan7822_1640</name>
</gene>
<dbReference type="KEGG" id="cyj:Cyan7822_1640"/>
<dbReference type="InterPro" id="IPR051128">
    <property type="entry name" value="EgtD_Methyltrsf_superfamily"/>
</dbReference>
<dbReference type="RefSeq" id="WP_013321738.1">
    <property type="nucleotide sequence ID" value="NC_014501.1"/>
</dbReference>
<dbReference type="STRING" id="497965.Cyan7822_1640"/>
<evidence type="ECO:0000313" key="4">
    <source>
        <dbReference type="EMBL" id="ADN13631.1"/>
    </source>
</evidence>
<dbReference type="OrthoDB" id="5289726at2"/>
<keyword evidence="2 4" id="KW-0808">Transferase</keyword>
<keyword evidence="1 4" id="KW-0489">Methyltransferase</keyword>
<evidence type="ECO:0000256" key="1">
    <source>
        <dbReference type="ARBA" id="ARBA00022603"/>
    </source>
</evidence>
<evidence type="ECO:0000259" key="3">
    <source>
        <dbReference type="Pfam" id="PF10017"/>
    </source>
</evidence>